<comment type="caution">
    <text evidence="3">The sequence shown here is derived from an EMBL/GenBank/DDBJ whole genome shotgun (WGS) entry which is preliminary data.</text>
</comment>
<dbReference type="OrthoDB" id="974771at2"/>
<evidence type="ECO:0000259" key="2">
    <source>
        <dbReference type="Pfam" id="PF07602"/>
    </source>
</evidence>
<evidence type="ECO:0000313" key="4">
    <source>
        <dbReference type="Proteomes" id="UP000288102"/>
    </source>
</evidence>
<feature type="domain" description="DUF1565" evidence="2">
    <location>
        <begin position="28"/>
        <end position="68"/>
    </location>
</feature>
<dbReference type="AlphaFoldDB" id="A0A434A5H0"/>
<dbReference type="InterPro" id="IPR012334">
    <property type="entry name" value="Pectin_lyas_fold"/>
</dbReference>
<dbReference type="RefSeq" id="WP_127339272.1">
    <property type="nucleotide sequence ID" value="NZ_QWDM01000009.1"/>
</dbReference>
<keyword evidence="1" id="KW-0732">Signal</keyword>
<feature type="chain" id="PRO_5019099349" evidence="1">
    <location>
        <begin position="20"/>
        <end position="91"/>
    </location>
</feature>
<dbReference type="Gene3D" id="2.160.20.10">
    <property type="entry name" value="Single-stranded right-handed beta-helix, Pectin lyase-like"/>
    <property type="match status" value="1"/>
</dbReference>
<accession>A0A434A5H0</accession>
<name>A0A434A5H0_9FLAO</name>
<proteinExistence type="predicted"/>
<gene>
    <name evidence="3" type="ORF">D0817_15605</name>
</gene>
<dbReference type="SUPFAM" id="SSF51126">
    <property type="entry name" value="Pectin lyase-like"/>
    <property type="match status" value="1"/>
</dbReference>
<reference evidence="4" key="1">
    <citation type="journal article" date="2019" name="Syst. Appl. Microbiol.">
        <title>Flavobacterium circumlabens sp. nov. and Flavobacterium cupreum sp. nov., two psychrotrophic species isolated from Antarctic environmental samples.</title>
        <authorList>
            <person name="Kralova S."/>
            <person name="Busse H.-J."/>
            <person name="Svec P."/>
            <person name="Maslanova I."/>
            <person name="Stankova E."/>
            <person name="Bartak M."/>
            <person name="Sedlacek I."/>
        </authorList>
    </citation>
    <scope>NUCLEOTIDE SEQUENCE [LARGE SCALE GENOMIC DNA]</scope>
    <source>
        <strain evidence="4">CCM 8825</strain>
    </source>
</reference>
<dbReference type="InterPro" id="IPR011459">
    <property type="entry name" value="DUF1565"/>
</dbReference>
<protein>
    <submittedName>
        <fullName evidence="3">DUF1565 domain-containing protein</fullName>
    </submittedName>
</protein>
<feature type="signal peptide" evidence="1">
    <location>
        <begin position="1"/>
        <end position="19"/>
    </location>
</feature>
<sequence>MNRKKIILLFCILSNFCFAQTNYYVAPTGNNANSGSVASPWKTIQYGLNQLPANGILNVFPGTYSEKITIPNTPLPLRITRRRCPLLMQRE</sequence>
<dbReference type="EMBL" id="QWDM01000009">
    <property type="protein sequence ID" value="RUT69596.1"/>
    <property type="molecule type" value="Genomic_DNA"/>
</dbReference>
<keyword evidence="4" id="KW-1185">Reference proteome</keyword>
<evidence type="ECO:0000256" key="1">
    <source>
        <dbReference type="SAM" id="SignalP"/>
    </source>
</evidence>
<dbReference type="Pfam" id="PF07602">
    <property type="entry name" value="DUF1565"/>
    <property type="match status" value="1"/>
</dbReference>
<evidence type="ECO:0000313" key="3">
    <source>
        <dbReference type="EMBL" id="RUT69596.1"/>
    </source>
</evidence>
<dbReference type="InterPro" id="IPR011050">
    <property type="entry name" value="Pectin_lyase_fold/virulence"/>
</dbReference>
<dbReference type="Proteomes" id="UP000288102">
    <property type="component" value="Unassembled WGS sequence"/>
</dbReference>
<organism evidence="3 4">
    <name type="scientific">Flavobacterium cupreum</name>
    <dbReference type="NCBI Taxonomy" id="2133766"/>
    <lineage>
        <taxon>Bacteria</taxon>
        <taxon>Pseudomonadati</taxon>
        <taxon>Bacteroidota</taxon>
        <taxon>Flavobacteriia</taxon>
        <taxon>Flavobacteriales</taxon>
        <taxon>Flavobacteriaceae</taxon>
        <taxon>Flavobacterium</taxon>
    </lineage>
</organism>